<sequence length="383" mass="44422">MQFMLMHRDVPVLQFAIFDDRNWARIIDVLNAAHVPVNMLVQPHNRERALNEFIDHRFIPQSRSNYDVIKALYKAKDAFELSMRSYMVSISDHYWVKPCDSSVTWSDVNFYDNPIPDDQVLIGAIDTLHQYDPWRRTPNTSNNGTLRQIWLHRGDEILLSKAGELTFKQEPFNEAVVSDILAYFDVPYITYYLDYMSDEAENVSVCNCFTNRNIEYIPAWQLTANTKPNDVSEYAHYVNQLHSFGLIDVTSRLEQMIVLDALIANEDRHWGNFGALRNSESLEFIGLAPVFDNGNSLGYKAASVMRNRNADVSVAFNKTHTLELKHVSSAMKVDWDSIINHCMEIVEHRYNQLVEPEFGMDRAHMIGQFIQERAKKLKNFLDL</sequence>
<evidence type="ECO:0000313" key="2">
    <source>
        <dbReference type="Proteomes" id="UP000005942"/>
    </source>
</evidence>
<dbReference type="AlphaFoldDB" id="E1LDF2"/>
<dbReference type="EMBL" id="AEDS01000063">
    <property type="protein sequence ID" value="EFL57312.1"/>
    <property type="molecule type" value="Genomic_DNA"/>
</dbReference>
<organism evidence="1 2">
    <name type="scientific">Veillonella atypica ACS-134-V-Col7a</name>
    <dbReference type="NCBI Taxonomy" id="866778"/>
    <lineage>
        <taxon>Bacteria</taxon>
        <taxon>Bacillati</taxon>
        <taxon>Bacillota</taxon>
        <taxon>Negativicutes</taxon>
        <taxon>Veillonellales</taxon>
        <taxon>Veillonellaceae</taxon>
        <taxon>Veillonella</taxon>
    </lineage>
</organism>
<proteinExistence type="predicted"/>
<protein>
    <recommendedName>
        <fullName evidence="3">HipA-like C-terminal domain-containing protein</fullName>
    </recommendedName>
</protein>
<name>E1LDF2_9FIRM</name>
<comment type="caution">
    <text evidence="1">The sequence shown here is derived from an EMBL/GenBank/DDBJ whole genome shotgun (WGS) entry which is preliminary data.</text>
</comment>
<gene>
    <name evidence="1" type="ORF">HMPREF9684_1330</name>
</gene>
<dbReference type="Gene3D" id="1.10.1070.20">
    <property type="match status" value="1"/>
</dbReference>
<dbReference type="Proteomes" id="UP000005942">
    <property type="component" value="Unassembled WGS sequence"/>
</dbReference>
<evidence type="ECO:0008006" key="3">
    <source>
        <dbReference type="Google" id="ProtNLM"/>
    </source>
</evidence>
<accession>E1LDF2</accession>
<dbReference type="RefSeq" id="WP_005381483.1">
    <property type="nucleotide sequence ID" value="NZ_AEDS01000063.1"/>
</dbReference>
<evidence type="ECO:0000313" key="1">
    <source>
        <dbReference type="EMBL" id="EFL57312.1"/>
    </source>
</evidence>
<reference evidence="1 2" key="1">
    <citation type="submission" date="2010-08" db="EMBL/GenBank/DDBJ databases">
        <authorList>
            <person name="Durkin A.S."/>
            <person name="Madupu R."/>
            <person name="Torralba M."/>
            <person name="Gillis M."/>
            <person name="Methe B."/>
            <person name="Sutton G."/>
            <person name="Nelson K.E."/>
        </authorList>
    </citation>
    <scope>NUCLEOTIDE SEQUENCE [LARGE SCALE GENOMIC DNA]</scope>
    <source>
        <strain evidence="1 2">ACS-134-V-Col7a</strain>
    </source>
</reference>